<evidence type="ECO:0000313" key="7">
    <source>
        <dbReference type="EMBL" id="PAP78734.1"/>
    </source>
</evidence>
<reference evidence="7 8" key="1">
    <citation type="submission" date="2016-11" db="EMBL/GenBank/DDBJ databases">
        <title>Study of marine rhodopsin-containing bacteria.</title>
        <authorList>
            <person name="Yoshizawa S."/>
            <person name="Kumagai Y."/>
            <person name="Kogure K."/>
        </authorList>
    </citation>
    <scope>NUCLEOTIDE SEQUENCE [LARGE SCALE GENOMIC DNA]</scope>
    <source>
        <strain evidence="7 8">SAORIC-28</strain>
    </source>
</reference>
<comment type="cofactor">
    <cofactor evidence="1">
        <name>thiamine diphosphate</name>
        <dbReference type="ChEBI" id="CHEBI:58937"/>
    </cofactor>
</comment>
<keyword evidence="8" id="KW-1185">Reference proteome</keyword>
<comment type="caution">
    <text evidence="7">The sequence shown here is derived from an EMBL/GenBank/DDBJ whole genome shotgun (WGS) entry which is preliminary data.</text>
</comment>
<dbReference type="FunFam" id="3.40.50.970:FF:000001">
    <property type="entry name" value="Pyruvate dehydrogenase E1 beta subunit"/>
    <property type="match status" value="1"/>
</dbReference>
<comment type="function">
    <text evidence="2">E1 component of the 2-oxoglutarate dehydrogenase (OGDH) complex which catalyzes the decarboxylation of 2-oxoglutarate, the first step in the conversion of 2-oxoglutarate to succinyl-CoA and CO(2).</text>
</comment>
<proteinExistence type="predicted"/>
<evidence type="ECO:0000256" key="4">
    <source>
        <dbReference type="ARBA" id="ARBA00023052"/>
    </source>
</evidence>
<dbReference type="InterPro" id="IPR009014">
    <property type="entry name" value="Transketo_C/PFOR_II"/>
</dbReference>
<dbReference type="SMART" id="SM00861">
    <property type="entry name" value="Transket_pyr"/>
    <property type="match status" value="1"/>
</dbReference>
<dbReference type="CDD" id="cd02000">
    <property type="entry name" value="TPP_E1_PDC_ADC_BCADC"/>
    <property type="match status" value="1"/>
</dbReference>
<gene>
    <name evidence="7" type="ORF">BSZ37_09920</name>
</gene>
<dbReference type="CDD" id="cd07036">
    <property type="entry name" value="TPP_PYR_E1-PDHc-beta_like"/>
    <property type="match status" value="1"/>
</dbReference>
<dbReference type="InterPro" id="IPR033248">
    <property type="entry name" value="Transketolase_C"/>
</dbReference>
<dbReference type="Pfam" id="PF02780">
    <property type="entry name" value="Transketolase_C"/>
    <property type="match status" value="1"/>
</dbReference>
<keyword evidence="4" id="KW-0786">Thiamine pyrophosphate</keyword>
<dbReference type="Pfam" id="PF02779">
    <property type="entry name" value="Transket_pyr"/>
    <property type="match status" value="1"/>
</dbReference>
<dbReference type="FunFam" id="3.40.50.920:FF:000001">
    <property type="entry name" value="Pyruvate dehydrogenase E1 beta subunit"/>
    <property type="match status" value="1"/>
</dbReference>
<dbReference type="SUPFAM" id="SSF52518">
    <property type="entry name" value="Thiamin diphosphate-binding fold (THDP-binding)"/>
    <property type="match status" value="2"/>
</dbReference>
<evidence type="ECO:0000256" key="3">
    <source>
        <dbReference type="ARBA" id="ARBA00023002"/>
    </source>
</evidence>
<dbReference type="EMBL" id="MQWD01000001">
    <property type="protein sequence ID" value="PAP78734.1"/>
    <property type="molecule type" value="Genomic_DNA"/>
</dbReference>
<organism evidence="7 8">
    <name type="scientific">Rubrivirga marina</name>
    <dbReference type="NCBI Taxonomy" id="1196024"/>
    <lineage>
        <taxon>Bacteria</taxon>
        <taxon>Pseudomonadati</taxon>
        <taxon>Rhodothermota</taxon>
        <taxon>Rhodothermia</taxon>
        <taxon>Rhodothermales</taxon>
        <taxon>Rubricoccaceae</taxon>
        <taxon>Rubrivirga</taxon>
    </lineage>
</organism>
<sequence>MQADAGKADADGAGEIEGTLEVEPLGPEDFDPDDLRGVLRTMMLSRRLDQKMLNLLKQGKGFFHIGSAGHEASQTAVAREFEGGSDWFCFYYRDLATALTVGITPDEVLRAHFGKADDVFGGGRQMPEHFGKRELNIMSTSSSVAAQYLPAVGFALACKREDGEVSEDAPGRAVYASGGEGSTSQGAFHEALNWAAREALPVLFHIQDNKYAISVPVEEQTAGGSIWHLLGGYAGLQRIRYDGTDFFQSAAAARAAMAHIRAGHGPVALHADLVRLLPHSSSDDHRKYREQEAIDADAARDPLPRFATRLVEAGVMTDEEVDALRDEVAAEVDRIAREVAAEPDPDPAEATSHVYFEGEDTRRYEADGETGDLVVMVDAINHAMAEEMERDERVLVYGEDVGGGKGGVFTATRGLTERFGRDRCFNSPLAENSIIGSAVGLAGAGYKPVVEIQFADYIWPGMQSLRNQVASMRYRSKGAWACPMVLRVPTGGYIHGGLCHSQNVEALFAHFPGLHVVLPSNAADAKGLLKTAIRGEDPVLFLEHKALYRQGPARRPEPHAEYLVPLGKAAIARAGTDLTIVTWGAIVYKALNVAKALEKEGVSVEVIDLRSILPLDAATVLQSVKKTGRALVAYEDHEFMGFGAEVAAQVADAAFGFLDAPVRRVAGAFSSIPYADVLEKVVLPQDDDVFTAARAVLDF</sequence>
<evidence type="ECO:0000256" key="1">
    <source>
        <dbReference type="ARBA" id="ARBA00001964"/>
    </source>
</evidence>
<dbReference type="AlphaFoldDB" id="A0A271J6R8"/>
<keyword evidence="3" id="KW-0560">Oxidoreductase</keyword>
<dbReference type="Pfam" id="PF00676">
    <property type="entry name" value="E1_dh"/>
    <property type="match status" value="1"/>
</dbReference>
<dbReference type="Proteomes" id="UP000216339">
    <property type="component" value="Unassembled WGS sequence"/>
</dbReference>
<evidence type="ECO:0000256" key="2">
    <source>
        <dbReference type="ARBA" id="ARBA00003906"/>
    </source>
</evidence>
<dbReference type="SUPFAM" id="SSF52922">
    <property type="entry name" value="TK C-terminal domain-like"/>
    <property type="match status" value="1"/>
</dbReference>
<dbReference type="OrthoDB" id="9771835at2"/>
<feature type="domain" description="Transketolase-like pyrimidine-binding" evidence="6">
    <location>
        <begin position="374"/>
        <end position="550"/>
    </location>
</feature>
<dbReference type="InterPro" id="IPR029061">
    <property type="entry name" value="THDP-binding"/>
</dbReference>
<evidence type="ECO:0000313" key="8">
    <source>
        <dbReference type="Proteomes" id="UP000216339"/>
    </source>
</evidence>
<protein>
    <submittedName>
        <fullName evidence="7">Tungsten formylmethanofuran dehydrogenase</fullName>
    </submittedName>
</protein>
<feature type="compositionally biased region" description="Basic and acidic residues" evidence="5">
    <location>
        <begin position="1"/>
        <end position="10"/>
    </location>
</feature>
<feature type="region of interest" description="Disordered" evidence="5">
    <location>
        <begin position="1"/>
        <end position="33"/>
    </location>
</feature>
<dbReference type="PANTHER" id="PTHR43257">
    <property type="entry name" value="PYRUVATE DEHYDROGENASE E1 COMPONENT BETA SUBUNIT"/>
    <property type="match status" value="1"/>
</dbReference>
<dbReference type="InterPro" id="IPR005475">
    <property type="entry name" value="Transketolase-like_Pyr-bd"/>
</dbReference>
<evidence type="ECO:0000259" key="6">
    <source>
        <dbReference type="SMART" id="SM00861"/>
    </source>
</evidence>
<accession>A0A271J6R8</accession>
<dbReference type="Gene3D" id="3.40.50.920">
    <property type="match status" value="1"/>
</dbReference>
<dbReference type="Gene3D" id="3.40.50.970">
    <property type="match status" value="2"/>
</dbReference>
<dbReference type="PANTHER" id="PTHR43257:SF2">
    <property type="entry name" value="PYRUVATE DEHYDROGENASE E1 COMPONENT SUBUNIT BETA"/>
    <property type="match status" value="1"/>
</dbReference>
<name>A0A271J6R8_9BACT</name>
<dbReference type="GO" id="GO:0016624">
    <property type="term" value="F:oxidoreductase activity, acting on the aldehyde or oxo group of donors, disulfide as acceptor"/>
    <property type="evidence" value="ECO:0007669"/>
    <property type="project" value="InterPro"/>
</dbReference>
<evidence type="ECO:0000256" key="5">
    <source>
        <dbReference type="SAM" id="MobiDB-lite"/>
    </source>
</evidence>
<dbReference type="InterPro" id="IPR001017">
    <property type="entry name" value="DH_E1"/>
</dbReference>
<feature type="compositionally biased region" description="Acidic residues" evidence="5">
    <location>
        <begin position="12"/>
        <end position="32"/>
    </location>
</feature>